<gene>
    <name evidence="9" type="ORF">QQ008_28830</name>
</gene>
<dbReference type="Proteomes" id="UP001172082">
    <property type="component" value="Unassembled WGS sequence"/>
</dbReference>
<feature type="domain" description="Acyl-CoA oxidase/dehydrogenase middle" evidence="7">
    <location>
        <begin position="124"/>
        <end position="219"/>
    </location>
</feature>
<dbReference type="Pfam" id="PF02770">
    <property type="entry name" value="Acyl-CoA_dh_M"/>
    <property type="match status" value="1"/>
</dbReference>
<keyword evidence="3 5" id="KW-0285">Flavoprotein</keyword>
<name>A0ABT8L1C7_9BACT</name>
<dbReference type="InterPro" id="IPR009075">
    <property type="entry name" value="AcylCo_DH/oxidase_C"/>
</dbReference>
<comment type="cofactor">
    <cofactor evidence="1 5">
        <name>FAD</name>
        <dbReference type="ChEBI" id="CHEBI:57692"/>
    </cofactor>
</comment>
<protein>
    <submittedName>
        <fullName evidence="9">Acyl-CoA dehydrogenase family protein</fullName>
    </submittedName>
</protein>
<evidence type="ECO:0000313" key="9">
    <source>
        <dbReference type="EMBL" id="MDN5205425.1"/>
    </source>
</evidence>
<dbReference type="EMBL" id="JAUJEA010000018">
    <property type="protein sequence ID" value="MDN5205425.1"/>
    <property type="molecule type" value="Genomic_DNA"/>
</dbReference>
<dbReference type="InterPro" id="IPR036250">
    <property type="entry name" value="AcylCo_DH-like_C"/>
</dbReference>
<dbReference type="InterPro" id="IPR006091">
    <property type="entry name" value="Acyl-CoA_Oxase/DH_mid-dom"/>
</dbReference>
<dbReference type="SUPFAM" id="SSF47203">
    <property type="entry name" value="Acyl-CoA dehydrogenase C-terminal domain-like"/>
    <property type="match status" value="1"/>
</dbReference>
<organism evidence="9 10">
    <name type="scientific">Splendidivirga corallicola</name>
    <dbReference type="NCBI Taxonomy" id="3051826"/>
    <lineage>
        <taxon>Bacteria</taxon>
        <taxon>Pseudomonadati</taxon>
        <taxon>Bacteroidota</taxon>
        <taxon>Cytophagia</taxon>
        <taxon>Cytophagales</taxon>
        <taxon>Splendidivirgaceae</taxon>
        <taxon>Splendidivirga</taxon>
    </lineage>
</organism>
<evidence type="ECO:0000259" key="7">
    <source>
        <dbReference type="Pfam" id="PF02770"/>
    </source>
</evidence>
<dbReference type="Gene3D" id="2.40.110.10">
    <property type="entry name" value="Butyryl-CoA Dehydrogenase, subunit A, domain 2"/>
    <property type="match status" value="1"/>
</dbReference>
<evidence type="ECO:0000256" key="5">
    <source>
        <dbReference type="RuleBase" id="RU362125"/>
    </source>
</evidence>
<feature type="domain" description="Acyl-CoA dehydrogenase/oxidase C-terminal" evidence="6">
    <location>
        <begin position="231"/>
        <end position="380"/>
    </location>
</feature>
<dbReference type="RefSeq" id="WP_346755446.1">
    <property type="nucleotide sequence ID" value="NZ_JAUJEA010000018.1"/>
</dbReference>
<sequence>MQPWEDSQIDEIREKYSQFAKEHLAGDRAHRDKEGDFSKERWKKAAESGFLNLMMPEELGGTDAPVTQVVAAIEGLGESCEDSGFLYAMSNQLVGIQLTLKQFASEEVKTKFLPALMNGDRMAAYAFTEDTSGSDAYSMETTAVEDGDGFRINGTKSYLTNAPYSDLALVFAKTADNRGPFSLTAFWVDLNSEGASHGREFEKMGLRTVRMGEMVFDNVYVPKSHIVGVKGGGLRVLTESTGWERSVLIATALGPMRRGLDQCLDRVKTRQQFDKPIGAFQQISAKIANMVMQQRLCRQVVYDLASKLSNGKSMQSCAQDAAIAKLFVSENFVQFELDALQIFGVRGYLLESFVNQDLRDSLSFNIWSGTSESLRNTIAKLEGVPVS</sequence>
<dbReference type="Gene3D" id="1.20.140.10">
    <property type="entry name" value="Butyryl-CoA Dehydrogenase, subunit A, domain 3"/>
    <property type="match status" value="1"/>
</dbReference>
<dbReference type="Gene3D" id="1.10.540.10">
    <property type="entry name" value="Acyl-CoA dehydrogenase/oxidase, N-terminal domain"/>
    <property type="match status" value="1"/>
</dbReference>
<proteinExistence type="inferred from homology"/>
<evidence type="ECO:0000256" key="1">
    <source>
        <dbReference type="ARBA" id="ARBA00001974"/>
    </source>
</evidence>
<accession>A0ABT8L1C7</accession>
<evidence type="ECO:0000256" key="3">
    <source>
        <dbReference type="ARBA" id="ARBA00022630"/>
    </source>
</evidence>
<keyword evidence="4 5" id="KW-0274">FAD</keyword>
<dbReference type="Pfam" id="PF00441">
    <property type="entry name" value="Acyl-CoA_dh_1"/>
    <property type="match status" value="1"/>
</dbReference>
<dbReference type="Pfam" id="PF02771">
    <property type="entry name" value="Acyl-CoA_dh_N"/>
    <property type="match status" value="1"/>
</dbReference>
<feature type="domain" description="Acyl-CoA dehydrogenase/oxidase N-terminal" evidence="8">
    <location>
        <begin position="10"/>
        <end position="120"/>
    </location>
</feature>
<dbReference type="InterPro" id="IPR009100">
    <property type="entry name" value="AcylCoA_DH/oxidase_NM_dom_sf"/>
</dbReference>
<dbReference type="PANTHER" id="PTHR43884">
    <property type="entry name" value="ACYL-COA DEHYDROGENASE"/>
    <property type="match status" value="1"/>
</dbReference>
<evidence type="ECO:0000259" key="6">
    <source>
        <dbReference type="Pfam" id="PF00441"/>
    </source>
</evidence>
<dbReference type="InterPro" id="IPR037069">
    <property type="entry name" value="AcylCoA_DH/ox_N_sf"/>
</dbReference>
<keyword evidence="10" id="KW-1185">Reference proteome</keyword>
<dbReference type="InterPro" id="IPR046373">
    <property type="entry name" value="Acyl-CoA_Oxase/DH_mid-dom_sf"/>
</dbReference>
<comment type="similarity">
    <text evidence="2 5">Belongs to the acyl-CoA dehydrogenase family.</text>
</comment>
<dbReference type="PANTHER" id="PTHR43884:SF12">
    <property type="entry name" value="ISOVALERYL-COA DEHYDROGENASE, MITOCHONDRIAL-RELATED"/>
    <property type="match status" value="1"/>
</dbReference>
<dbReference type="SUPFAM" id="SSF56645">
    <property type="entry name" value="Acyl-CoA dehydrogenase NM domain-like"/>
    <property type="match status" value="1"/>
</dbReference>
<evidence type="ECO:0000256" key="2">
    <source>
        <dbReference type="ARBA" id="ARBA00009347"/>
    </source>
</evidence>
<evidence type="ECO:0000256" key="4">
    <source>
        <dbReference type="ARBA" id="ARBA00022827"/>
    </source>
</evidence>
<reference evidence="9" key="1">
    <citation type="submission" date="2023-06" db="EMBL/GenBank/DDBJ databases">
        <title>Genomic of Parafulvivirga corallium.</title>
        <authorList>
            <person name="Wang G."/>
        </authorList>
    </citation>
    <scope>NUCLEOTIDE SEQUENCE</scope>
    <source>
        <strain evidence="9">BMA10</strain>
    </source>
</reference>
<evidence type="ECO:0000313" key="10">
    <source>
        <dbReference type="Proteomes" id="UP001172082"/>
    </source>
</evidence>
<evidence type="ECO:0000259" key="8">
    <source>
        <dbReference type="Pfam" id="PF02771"/>
    </source>
</evidence>
<comment type="caution">
    <text evidence="9">The sequence shown here is derived from an EMBL/GenBank/DDBJ whole genome shotgun (WGS) entry which is preliminary data.</text>
</comment>
<keyword evidence="5" id="KW-0560">Oxidoreductase</keyword>
<dbReference type="InterPro" id="IPR013786">
    <property type="entry name" value="AcylCoA_DH/ox_N"/>
</dbReference>